<dbReference type="AlphaFoldDB" id="A0A6P6C253"/>
<protein>
    <submittedName>
        <fullName evidence="3 4">von Willebrand factor A domain-containing protein 5A-like isoform X1</fullName>
    </submittedName>
</protein>
<dbReference type="GeneID" id="105308676"/>
<gene>
    <name evidence="3 4 5" type="primary">LOC105308676</name>
</gene>
<name>A0A6P6C253_PTEVA</name>
<dbReference type="Proteomes" id="UP000515202">
    <property type="component" value="Unplaced"/>
</dbReference>
<evidence type="ECO:0000313" key="5">
    <source>
        <dbReference type="RefSeq" id="XP_023381481.1"/>
    </source>
</evidence>
<proteinExistence type="predicted"/>
<evidence type="ECO:0000313" key="4">
    <source>
        <dbReference type="RefSeq" id="XP_023381480.1"/>
    </source>
</evidence>
<evidence type="ECO:0000256" key="1">
    <source>
        <dbReference type="SAM" id="MobiDB-lite"/>
    </source>
</evidence>
<reference evidence="3 4" key="1">
    <citation type="submission" date="2025-04" db="UniProtKB">
        <authorList>
            <consortium name="RefSeq"/>
        </authorList>
    </citation>
    <scope>IDENTIFICATION</scope>
    <source>
        <tissue evidence="3 4">Kidney</tissue>
    </source>
</reference>
<dbReference type="RefSeq" id="XP_023381479.1">
    <property type="nucleotide sequence ID" value="XM_023525711.1"/>
</dbReference>
<dbReference type="OrthoDB" id="1729737at2759"/>
<feature type="region of interest" description="Disordered" evidence="1">
    <location>
        <begin position="1"/>
        <end position="20"/>
    </location>
</feature>
<dbReference type="RefSeq" id="XP_023381480.1">
    <property type="nucleotide sequence ID" value="XM_023525712.1"/>
</dbReference>
<accession>A0A6P6C253</accession>
<dbReference type="PANTHER" id="PTHR45737">
    <property type="entry name" value="VON WILLEBRAND FACTOR A DOMAIN-CONTAINING PROTEIN 5A"/>
    <property type="match status" value="1"/>
</dbReference>
<dbReference type="PANTHER" id="PTHR45737:SF6">
    <property type="entry name" value="VON WILLEBRAND FACTOR A DOMAIN-CONTAINING PROTEIN 5A"/>
    <property type="match status" value="1"/>
</dbReference>
<organism evidence="2 5">
    <name type="scientific">Pteropus vampyrus</name>
    <name type="common">Large flying fox</name>
    <dbReference type="NCBI Taxonomy" id="132908"/>
    <lineage>
        <taxon>Eukaryota</taxon>
        <taxon>Metazoa</taxon>
        <taxon>Chordata</taxon>
        <taxon>Craniata</taxon>
        <taxon>Vertebrata</taxon>
        <taxon>Euteleostomi</taxon>
        <taxon>Mammalia</taxon>
        <taxon>Eutheria</taxon>
        <taxon>Laurasiatheria</taxon>
        <taxon>Chiroptera</taxon>
        <taxon>Yinpterochiroptera</taxon>
        <taxon>Pteropodoidea</taxon>
        <taxon>Pteropodidae</taxon>
        <taxon>Pteropodinae</taxon>
        <taxon>Pteropus</taxon>
    </lineage>
</organism>
<sequence>MGRPIMNTGLDKHQALGGGPKKKCMSLRDLSRDGKGSFFHQQDRLENSPYRGNLFEKCQAEGEICPLPIFGSISPALQLTSLQKADGSWDLNEGLAMVLHMSLEEILTAHLTKNADSSGWATVLEMLWLHANGKDMKCEWELLERKTVA</sequence>
<dbReference type="RefSeq" id="XP_023381481.1">
    <property type="nucleotide sequence ID" value="XM_023525713.1"/>
</dbReference>
<keyword evidence="2" id="KW-1185">Reference proteome</keyword>
<evidence type="ECO:0000313" key="2">
    <source>
        <dbReference type="Proteomes" id="UP000515202"/>
    </source>
</evidence>
<dbReference type="KEGG" id="pvp:105308676"/>
<evidence type="ECO:0000313" key="3">
    <source>
        <dbReference type="RefSeq" id="XP_023381479.1"/>
    </source>
</evidence>